<dbReference type="EMBL" id="GEZM01034969">
    <property type="protein sequence ID" value="JAV83460.1"/>
    <property type="molecule type" value="Transcribed_RNA"/>
</dbReference>
<keyword evidence="4" id="KW-1185">Reference proteome</keyword>
<dbReference type="EMBL" id="GEZM01034968">
    <property type="protein sequence ID" value="JAV83462.1"/>
    <property type="molecule type" value="Transcribed_RNA"/>
</dbReference>
<evidence type="ECO:0000313" key="3">
    <source>
        <dbReference type="EMBL" id="KAB0799576.1"/>
    </source>
</evidence>
<dbReference type="EMBL" id="GEZM01034971">
    <property type="protein sequence ID" value="JAV83456.1"/>
    <property type="molecule type" value="Transcribed_RNA"/>
</dbReference>
<dbReference type="EMBL" id="GEZM01034972">
    <property type="protein sequence ID" value="JAV83454.1"/>
    <property type="molecule type" value="Transcribed_RNA"/>
</dbReference>
<dbReference type="EMBL" id="GEZM01034958">
    <property type="protein sequence ID" value="JAV83491.1"/>
    <property type="molecule type" value="Transcribed_RNA"/>
</dbReference>
<accession>A0A1Y1MD22</accession>
<sequence length="113" mass="13093">MSKRRKLPFKLLSARSQRRRMYDTDDEDDSTNLSNADKDIETVSLSDDQKAIHSESVTRSMHNQSAFDSNLDSNFETSQTIDHSHLSMQYGAYGETVHACQTYYRIDYCTVKR</sequence>
<organism evidence="2">
    <name type="scientific">Photinus pyralis</name>
    <name type="common">Common eastern firefly</name>
    <name type="synonym">Lampyris pyralis</name>
    <dbReference type="NCBI Taxonomy" id="7054"/>
    <lineage>
        <taxon>Eukaryota</taxon>
        <taxon>Metazoa</taxon>
        <taxon>Ecdysozoa</taxon>
        <taxon>Arthropoda</taxon>
        <taxon>Hexapoda</taxon>
        <taxon>Insecta</taxon>
        <taxon>Pterygota</taxon>
        <taxon>Neoptera</taxon>
        <taxon>Endopterygota</taxon>
        <taxon>Coleoptera</taxon>
        <taxon>Polyphaga</taxon>
        <taxon>Elateriformia</taxon>
        <taxon>Elateroidea</taxon>
        <taxon>Lampyridae</taxon>
        <taxon>Lampyrinae</taxon>
        <taxon>Photinus</taxon>
    </lineage>
</organism>
<evidence type="ECO:0000313" key="2">
    <source>
        <dbReference type="EMBL" id="JAV83471.1"/>
    </source>
</evidence>
<dbReference type="InParanoid" id="A0A1Y1MD22"/>
<dbReference type="EMBL" id="GEZM01034964">
    <property type="protein sequence ID" value="JAV83473.1"/>
    <property type="molecule type" value="Transcribed_RNA"/>
</dbReference>
<reference evidence="3" key="3">
    <citation type="submission" date="2019-08" db="EMBL/GenBank/DDBJ databases">
        <authorList>
            <consortium name="Photinus pyralis genome working group"/>
            <person name="Fallon T.R."/>
            <person name="Sander Lower S.E."/>
            <person name="Weng J.-K."/>
        </authorList>
    </citation>
    <scope>NUCLEOTIDE SEQUENCE</scope>
    <source>
        <strain evidence="3">1611_PpyrPB1</strain>
        <tissue evidence="3">Whole body</tissue>
    </source>
</reference>
<dbReference type="EMBL" id="GEZM01034952">
    <property type="protein sequence ID" value="JAV83505.1"/>
    <property type="molecule type" value="Transcribed_RNA"/>
</dbReference>
<dbReference type="EMBL" id="GEZM01034973">
    <property type="protein sequence ID" value="JAV83451.1"/>
    <property type="molecule type" value="Transcribed_RNA"/>
</dbReference>
<dbReference type="EMBL" id="GEZM01034955">
    <property type="protein sequence ID" value="JAV83498.1"/>
    <property type="molecule type" value="Transcribed_RNA"/>
</dbReference>
<dbReference type="EMBL" id="GEZM01034961">
    <property type="protein sequence ID" value="JAV83482.1"/>
    <property type="molecule type" value="Transcribed_RNA"/>
</dbReference>
<gene>
    <name evidence="3" type="ORF">PPYR_07456</name>
</gene>
<dbReference type="EMBL" id="GEZM01034962">
    <property type="protein sequence ID" value="JAV83479.1"/>
    <property type="molecule type" value="Transcribed_RNA"/>
</dbReference>
<dbReference type="Proteomes" id="UP000327044">
    <property type="component" value="Unassembled WGS sequence"/>
</dbReference>
<dbReference type="EMBL" id="GEZM01034954">
    <property type="protein sequence ID" value="JAV83501.1"/>
    <property type="molecule type" value="Transcribed_RNA"/>
</dbReference>
<dbReference type="EMBL" id="GEZM01034956">
    <property type="protein sequence ID" value="JAV83496.1"/>
    <property type="molecule type" value="Transcribed_RNA"/>
</dbReference>
<dbReference type="EMBL" id="GEZM01034966">
    <property type="protein sequence ID" value="JAV83470.1"/>
    <property type="molecule type" value="Transcribed_RNA"/>
</dbReference>
<dbReference type="EMBL" id="GEZM01034967">
    <property type="protein sequence ID" value="JAV83465.1"/>
    <property type="molecule type" value="Transcribed_RNA"/>
</dbReference>
<reference evidence="2" key="1">
    <citation type="journal article" date="2016" name="Sci. Rep.">
        <title>Molecular characterization of firefly nuptial gifts: a multi-omics approach sheds light on postcopulatory sexual selection.</title>
        <authorList>
            <person name="Al-Wathiqui N."/>
            <person name="Fallon T.R."/>
            <person name="South A."/>
            <person name="Weng J.K."/>
            <person name="Lewis S.M."/>
        </authorList>
    </citation>
    <scope>NUCLEOTIDE SEQUENCE</scope>
</reference>
<dbReference type="EMBL" id="GEZM01034957">
    <property type="protein sequence ID" value="JAV83493.1"/>
    <property type="molecule type" value="Transcribed_RNA"/>
</dbReference>
<dbReference type="AlphaFoldDB" id="A0A1Y1MD22"/>
<dbReference type="EMBL" id="GEZM01034970">
    <property type="protein sequence ID" value="JAV83457.1"/>
    <property type="molecule type" value="Transcribed_RNA"/>
</dbReference>
<dbReference type="EMBL" id="GEZM01034960">
    <property type="protein sequence ID" value="JAV83483.1"/>
    <property type="molecule type" value="Transcribed_RNA"/>
</dbReference>
<dbReference type="EMBL" id="VVIM01000005">
    <property type="protein sequence ID" value="KAB0799576.1"/>
    <property type="molecule type" value="Genomic_DNA"/>
</dbReference>
<dbReference type="EMBL" id="GEZM01034953">
    <property type="protein sequence ID" value="JAV83503.1"/>
    <property type="molecule type" value="Transcribed_RNA"/>
</dbReference>
<dbReference type="EMBL" id="GEZM01034963">
    <property type="protein sequence ID" value="JAV83476.1"/>
    <property type="molecule type" value="Transcribed_RNA"/>
</dbReference>
<evidence type="ECO:0000256" key="1">
    <source>
        <dbReference type="SAM" id="MobiDB-lite"/>
    </source>
</evidence>
<dbReference type="EMBL" id="GEZM01034959">
    <property type="protein sequence ID" value="JAV83486.1"/>
    <property type="molecule type" value="Transcribed_RNA"/>
</dbReference>
<dbReference type="EMBL" id="GEZM01034965">
    <property type="protein sequence ID" value="JAV83471.1"/>
    <property type="molecule type" value="Transcribed_RNA"/>
</dbReference>
<protein>
    <submittedName>
        <fullName evidence="2">Uncharacterized protein</fullName>
    </submittedName>
</protein>
<reference evidence="3 4" key="2">
    <citation type="journal article" date="2018" name="Elife">
        <title>Firefly genomes illuminate parallel origins of bioluminescence in beetles.</title>
        <authorList>
            <person name="Fallon T.R."/>
            <person name="Lower S.E."/>
            <person name="Chang C.H."/>
            <person name="Bessho-Uehara M."/>
            <person name="Martin G.J."/>
            <person name="Bewick A.J."/>
            <person name="Behringer M."/>
            <person name="Debat H.J."/>
            <person name="Wong I."/>
            <person name="Day J.C."/>
            <person name="Suvorov A."/>
            <person name="Silva C.J."/>
            <person name="Stanger-Hall K.F."/>
            <person name="Hall D.W."/>
            <person name="Schmitz R.J."/>
            <person name="Nelson D.R."/>
            <person name="Lewis S.M."/>
            <person name="Shigenobu S."/>
            <person name="Bybee S.M."/>
            <person name="Larracuente A.M."/>
            <person name="Oba Y."/>
            <person name="Weng J.K."/>
        </authorList>
    </citation>
    <scope>NUCLEOTIDE SEQUENCE [LARGE SCALE GENOMIC DNA]</scope>
    <source>
        <strain evidence="3">1611_PpyrPB1</strain>
        <tissue evidence="3">Whole body</tissue>
    </source>
</reference>
<feature type="region of interest" description="Disordered" evidence="1">
    <location>
        <begin position="18"/>
        <end position="38"/>
    </location>
</feature>
<proteinExistence type="predicted"/>
<evidence type="ECO:0000313" key="4">
    <source>
        <dbReference type="Proteomes" id="UP000327044"/>
    </source>
</evidence>
<name>A0A1Y1MD22_PHOPY</name>